<proteinExistence type="predicted"/>
<name>A0A543ASL8_9ACTN</name>
<gene>
    <name evidence="2" type="ORF">FB566_1053</name>
</gene>
<dbReference type="Proteomes" id="UP000317043">
    <property type="component" value="Unassembled WGS sequence"/>
</dbReference>
<organism evidence="2 3">
    <name type="scientific">Stackebrandtia endophytica</name>
    <dbReference type="NCBI Taxonomy" id="1496996"/>
    <lineage>
        <taxon>Bacteria</taxon>
        <taxon>Bacillati</taxon>
        <taxon>Actinomycetota</taxon>
        <taxon>Actinomycetes</taxon>
        <taxon>Glycomycetales</taxon>
        <taxon>Glycomycetaceae</taxon>
        <taxon>Stackebrandtia</taxon>
    </lineage>
</organism>
<sequence length="77" mass="9090">MTPDFDVLRRHTGYFWIILGFRCMMASAPAIAKNYGRDHMPRSCDWHLAHDFVFSDCLPLFVLLHFCLGAWQVWLPF</sequence>
<keyword evidence="1" id="KW-0472">Membrane</keyword>
<feature type="transmembrane region" description="Helical" evidence="1">
    <location>
        <begin position="53"/>
        <end position="74"/>
    </location>
</feature>
<dbReference type="EMBL" id="VFOW01000001">
    <property type="protein sequence ID" value="TQL75546.1"/>
    <property type="molecule type" value="Genomic_DNA"/>
</dbReference>
<dbReference type="AlphaFoldDB" id="A0A543ASL8"/>
<keyword evidence="1" id="KW-1133">Transmembrane helix</keyword>
<evidence type="ECO:0000313" key="3">
    <source>
        <dbReference type="Proteomes" id="UP000317043"/>
    </source>
</evidence>
<feature type="transmembrane region" description="Helical" evidence="1">
    <location>
        <begin position="13"/>
        <end position="32"/>
    </location>
</feature>
<comment type="caution">
    <text evidence="2">The sequence shown here is derived from an EMBL/GenBank/DDBJ whole genome shotgun (WGS) entry which is preliminary data.</text>
</comment>
<accession>A0A543ASL8</accession>
<reference evidence="2 3" key="1">
    <citation type="submission" date="2019-06" db="EMBL/GenBank/DDBJ databases">
        <title>Sequencing the genomes of 1000 actinobacteria strains.</title>
        <authorList>
            <person name="Klenk H.-P."/>
        </authorList>
    </citation>
    <scope>NUCLEOTIDE SEQUENCE [LARGE SCALE GENOMIC DNA]</scope>
    <source>
        <strain evidence="2 3">DSM 45928</strain>
    </source>
</reference>
<evidence type="ECO:0000313" key="2">
    <source>
        <dbReference type="EMBL" id="TQL75546.1"/>
    </source>
</evidence>
<keyword evidence="1" id="KW-0812">Transmembrane</keyword>
<protein>
    <submittedName>
        <fullName evidence="2">Uncharacterized protein</fullName>
    </submittedName>
</protein>
<evidence type="ECO:0000256" key="1">
    <source>
        <dbReference type="SAM" id="Phobius"/>
    </source>
</evidence>
<keyword evidence="3" id="KW-1185">Reference proteome</keyword>
<dbReference type="InParanoid" id="A0A543ASL8"/>